<protein>
    <submittedName>
        <fullName evidence="1">Uncharacterized protein</fullName>
    </submittedName>
</protein>
<evidence type="ECO:0000313" key="1">
    <source>
        <dbReference type="EMBL" id="RDK01610.1"/>
    </source>
</evidence>
<dbReference type="Proteomes" id="UP000254875">
    <property type="component" value="Unassembled WGS sequence"/>
</dbReference>
<gene>
    <name evidence="1" type="ORF">DLM46_17570</name>
</gene>
<proteinExistence type="predicted"/>
<accession>A0A370N7M1</accession>
<reference evidence="2" key="1">
    <citation type="submission" date="2018-05" db="EMBL/GenBank/DDBJ databases">
        <authorList>
            <person name="Feng T."/>
        </authorList>
    </citation>
    <scope>NUCLEOTIDE SEQUENCE [LARGE SCALE GENOMIC DNA]</scope>
    <source>
        <strain evidence="2">S27</strain>
    </source>
</reference>
<evidence type="ECO:0000313" key="2">
    <source>
        <dbReference type="Proteomes" id="UP000254875"/>
    </source>
</evidence>
<organism evidence="1 2">
    <name type="scientific">Paraburkholderia lacunae</name>
    <dbReference type="NCBI Taxonomy" id="2211104"/>
    <lineage>
        <taxon>Bacteria</taxon>
        <taxon>Pseudomonadati</taxon>
        <taxon>Pseudomonadota</taxon>
        <taxon>Betaproteobacteria</taxon>
        <taxon>Burkholderiales</taxon>
        <taxon>Burkholderiaceae</taxon>
        <taxon>Paraburkholderia</taxon>
    </lineage>
</organism>
<sequence>MVEMVAEAAMQNPPLFHVLLDHLEAIDAPATDIDRFVDRWHRLRPHEAFPCPVCYLAGEEQPLAALPAQGKFEPVKCPHCRTQFDIPIDE</sequence>
<dbReference type="EMBL" id="QHKS01000010">
    <property type="protein sequence ID" value="RDK01610.1"/>
    <property type="molecule type" value="Genomic_DNA"/>
</dbReference>
<keyword evidence="2" id="KW-1185">Reference proteome</keyword>
<comment type="caution">
    <text evidence="1">The sequence shown here is derived from an EMBL/GenBank/DDBJ whole genome shotgun (WGS) entry which is preliminary data.</text>
</comment>
<name>A0A370N7M1_9BURK</name>
<dbReference type="AlphaFoldDB" id="A0A370N7M1"/>